<gene>
    <name evidence="2" type="ORF">GCM10010918_20660</name>
</gene>
<sequence length="213" mass="24439">MQFIAMVTMLLDHIGVVWFPGDSTWRMIGRLALPLYAYALVIGYLRTRNVNLYIWRMLAIAVISQIPYSLTFRTLEINTVGTLFICLLMLWALDKLKDKHALQVAIAAVTILLVELVPVSYGAYLPVLIIIYRYLPAGSMAPLHFALNVVFMFYKGWTVQLFSVLATLLLVYMPVFLRAVDRIRVPRVVWRSFYPLHLALIAAIDYSNLLEIR</sequence>
<evidence type="ECO:0000256" key="1">
    <source>
        <dbReference type="SAM" id="Phobius"/>
    </source>
</evidence>
<reference evidence="2 3" key="1">
    <citation type="journal article" date="2014" name="Int. J. Syst. Evol. Microbiol.">
        <title>Complete genome sequence of Corynebacterium casei LMG S-19264T (=DSM 44701T), isolated from a smear-ripened cheese.</title>
        <authorList>
            <consortium name="US DOE Joint Genome Institute (JGI-PGF)"/>
            <person name="Walter F."/>
            <person name="Albersmeier A."/>
            <person name="Kalinowski J."/>
            <person name="Ruckert C."/>
        </authorList>
    </citation>
    <scope>NUCLEOTIDE SEQUENCE [LARGE SCALE GENOMIC DNA]</scope>
    <source>
        <strain evidence="2 3">CGMCC 1.15286</strain>
    </source>
</reference>
<accession>A0A917LYV7</accession>
<feature type="transmembrane region" description="Helical" evidence="1">
    <location>
        <begin position="161"/>
        <end position="180"/>
    </location>
</feature>
<evidence type="ECO:0000313" key="3">
    <source>
        <dbReference type="Proteomes" id="UP000600247"/>
    </source>
</evidence>
<organism evidence="2 3">
    <name type="scientific">Paenibacillus radicis</name>
    <name type="common">ex Gao et al. 2016</name>
    <dbReference type="NCBI Taxonomy" id="1737354"/>
    <lineage>
        <taxon>Bacteria</taxon>
        <taxon>Bacillati</taxon>
        <taxon>Bacillota</taxon>
        <taxon>Bacilli</taxon>
        <taxon>Bacillales</taxon>
        <taxon>Paenibacillaceae</taxon>
        <taxon>Paenibacillus</taxon>
    </lineage>
</organism>
<evidence type="ECO:0000313" key="2">
    <source>
        <dbReference type="EMBL" id="GGG66139.1"/>
    </source>
</evidence>
<dbReference type="InterPro" id="IPR008875">
    <property type="entry name" value="TraX"/>
</dbReference>
<feature type="transmembrane region" description="Helical" evidence="1">
    <location>
        <begin position="105"/>
        <end position="124"/>
    </location>
</feature>
<feature type="transmembrane region" description="Helical" evidence="1">
    <location>
        <begin position="130"/>
        <end position="154"/>
    </location>
</feature>
<dbReference type="Pfam" id="PF05857">
    <property type="entry name" value="TraX"/>
    <property type="match status" value="1"/>
</dbReference>
<keyword evidence="1" id="KW-0812">Transmembrane</keyword>
<dbReference type="Proteomes" id="UP000600247">
    <property type="component" value="Unassembled WGS sequence"/>
</dbReference>
<feature type="transmembrane region" description="Helical" evidence="1">
    <location>
        <begin position="192"/>
        <end position="210"/>
    </location>
</feature>
<name>A0A917LYV7_9BACL</name>
<dbReference type="RefSeq" id="WP_188888912.1">
    <property type="nucleotide sequence ID" value="NZ_BMHY01000003.1"/>
</dbReference>
<keyword evidence="1" id="KW-0472">Membrane</keyword>
<feature type="transmembrane region" description="Helical" evidence="1">
    <location>
        <begin position="77"/>
        <end position="93"/>
    </location>
</feature>
<proteinExistence type="predicted"/>
<feature type="transmembrane region" description="Helical" evidence="1">
    <location>
        <begin position="27"/>
        <end position="45"/>
    </location>
</feature>
<keyword evidence="3" id="KW-1185">Reference proteome</keyword>
<keyword evidence="1" id="KW-1133">Transmembrane helix</keyword>
<dbReference type="AlphaFoldDB" id="A0A917LYV7"/>
<feature type="transmembrane region" description="Helical" evidence="1">
    <location>
        <begin position="52"/>
        <end position="71"/>
    </location>
</feature>
<comment type="caution">
    <text evidence="2">The sequence shown here is derived from an EMBL/GenBank/DDBJ whole genome shotgun (WGS) entry which is preliminary data.</text>
</comment>
<protein>
    <submittedName>
        <fullName evidence="2">Fimbrial assembly protein fimC</fullName>
    </submittedName>
</protein>
<dbReference type="EMBL" id="BMHY01000003">
    <property type="protein sequence ID" value="GGG66139.1"/>
    <property type="molecule type" value="Genomic_DNA"/>
</dbReference>